<dbReference type="Proteomes" id="UP000199086">
    <property type="component" value="Unassembled WGS sequence"/>
</dbReference>
<name>A0A1G6GF67_9ACTN</name>
<dbReference type="SUPFAM" id="SSF53756">
    <property type="entry name" value="UDP-Glycosyltransferase/glycogen phosphorylase"/>
    <property type="match status" value="1"/>
</dbReference>
<dbReference type="STRING" id="1577474.GA0111570_102185"/>
<organism evidence="1 2">
    <name type="scientific">Raineyella antarctica</name>
    <dbReference type="NCBI Taxonomy" id="1577474"/>
    <lineage>
        <taxon>Bacteria</taxon>
        <taxon>Bacillati</taxon>
        <taxon>Actinomycetota</taxon>
        <taxon>Actinomycetes</taxon>
        <taxon>Propionibacteriales</taxon>
        <taxon>Propionibacteriaceae</taxon>
        <taxon>Raineyella</taxon>
    </lineage>
</organism>
<keyword evidence="2" id="KW-1185">Reference proteome</keyword>
<gene>
    <name evidence="1" type="ORF">GA0111570_102185</name>
</gene>
<protein>
    <submittedName>
        <fullName evidence="1">Glycosyltransferase involved in cell wall bisynthesis</fullName>
    </submittedName>
</protein>
<reference evidence="1 2" key="1">
    <citation type="submission" date="2016-06" db="EMBL/GenBank/DDBJ databases">
        <authorList>
            <person name="Olsen C.W."/>
            <person name="Carey S."/>
            <person name="Hinshaw L."/>
            <person name="Karasin A.I."/>
        </authorList>
    </citation>
    <scope>NUCLEOTIDE SEQUENCE [LARGE SCALE GENOMIC DNA]</scope>
    <source>
        <strain evidence="1 2">LZ-22</strain>
    </source>
</reference>
<dbReference type="Gene3D" id="3.40.50.2000">
    <property type="entry name" value="Glycogen Phosphorylase B"/>
    <property type="match status" value="1"/>
</dbReference>
<accession>A0A1G6GF67</accession>
<evidence type="ECO:0000313" key="1">
    <source>
        <dbReference type="EMBL" id="SDB80395.1"/>
    </source>
</evidence>
<dbReference type="GO" id="GO:0016740">
    <property type="term" value="F:transferase activity"/>
    <property type="evidence" value="ECO:0007669"/>
    <property type="project" value="UniProtKB-KW"/>
</dbReference>
<evidence type="ECO:0000313" key="2">
    <source>
        <dbReference type="Proteomes" id="UP000199086"/>
    </source>
</evidence>
<proteinExistence type="predicted"/>
<dbReference type="OrthoDB" id="9808602at2"/>
<dbReference type="EMBL" id="FMYF01000002">
    <property type="protein sequence ID" value="SDB80395.1"/>
    <property type="molecule type" value="Genomic_DNA"/>
</dbReference>
<dbReference type="AlphaFoldDB" id="A0A1G6GF67"/>
<sequence length="386" mass="42864">MDIKYIGFFDHVSNAREGRAHALSAASKMEYIADALNRLGHRVLIISPSQTKHRRYFPGHTRQLTPMTWLRVFPTYPRGTIAQRLLRVVAGKIFLLAYLLRNTRAGEPVLVYHSLDIQEVVLVAKVLRRFRLILEVEEIYQDVVNTSRWKRKTEYALFGKADAFIFSTELLDEKLNTGGKPHAVVYGTYKRPEQTGKSTNDGRTHVVYAGTLDPRKGGAAAAAAAAAYLDGSFHIHILGFGSDSDIAAMKRAVSRVSSANAGLVSFDGVLRGKEYSKFLRQCDVGLSTQNPSAEFNDSSFPSKILSYLAHGLKVVTVRIPAIERSRIAPAVTFYDHQEPPEIAEAIREAVSSRARDNIALIEQLDIEFMSSLARLVEAVKSQGGCR</sequence>
<dbReference type="Pfam" id="PF13692">
    <property type="entry name" value="Glyco_trans_1_4"/>
    <property type="match status" value="1"/>
</dbReference>
<dbReference type="RefSeq" id="WP_092606366.1">
    <property type="nucleotide sequence ID" value="NZ_FMYF01000002.1"/>
</dbReference>
<keyword evidence="1" id="KW-0808">Transferase</keyword>